<evidence type="ECO:0000313" key="2">
    <source>
        <dbReference type="Proteomes" id="UP001579974"/>
    </source>
</evidence>
<keyword evidence="2" id="KW-1185">Reference proteome</keyword>
<dbReference type="EMBL" id="JBDXSU010000032">
    <property type="protein sequence ID" value="MFB5192933.1"/>
    <property type="molecule type" value="Genomic_DNA"/>
</dbReference>
<protein>
    <submittedName>
        <fullName evidence="1">Uncharacterized protein</fullName>
    </submittedName>
</protein>
<accession>A0ABV5AL95</accession>
<reference evidence="1 2" key="1">
    <citation type="journal article" date="2024" name="Int. J. Mol. Sci.">
        <title>Exploration of Alicyclobacillus spp. Genome in Search of Antibiotic Resistance.</title>
        <authorList>
            <person name="Bucka-Kolendo J."/>
            <person name="Kiousi D.E."/>
            <person name="Dekowska A."/>
            <person name="Mikolajczuk-Szczyrba A."/>
            <person name="Karadedos D.M."/>
            <person name="Michael P."/>
            <person name="Galanis A."/>
            <person name="Sokolowska B."/>
        </authorList>
    </citation>
    <scope>NUCLEOTIDE SEQUENCE [LARGE SCALE GENOMIC DNA]</scope>
    <source>
        <strain evidence="1 2">KKP 3000</strain>
    </source>
</reference>
<sequence>MCDEKNDQEMFEPFVETSEVKVNLTKLRAAGRVERLKSKGGVILLDRSNPQHRELFEGEY</sequence>
<comment type="caution">
    <text evidence="1">The sequence shown here is derived from an EMBL/GenBank/DDBJ whole genome shotgun (WGS) entry which is preliminary data.</text>
</comment>
<gene>
    <name evidence="1" type="ORF">KKP3000_002527</name>
</gene>
<organism evidence="1 2">
    <name type="scientific">Alicyclobacillus fastidiosus</name>
    <dbReference type="NCBI Taxonomy" id="392011"/>
    <lineage>
        <taxon>Bacteria</taxon>
        <taxon>Bacillati</taxon>
        <taxon>Bacillota</taxon>
        <taxon>Bacilli</taxon>
        <taxon>Bacillales</taxon>
        <taxon>Alicyclobacillaceae</taxon>
        <taxon>Alicyclobacillus</taxon>
    </lineage>
</organism>
<evidence type="ECO:0000313" key="1">
    <source>
        <dbReference type="EMBL" id="MFB5192933.1"/>
    </source>
</evidence>
<dbReference type="Proteomes" id="UP001579974">
    <property type="component" value="Unassembled WGS sequence"/>
</dbReference>
<proteinExistence type="predicted"/>
<name>A0ABV5AL95_9BACL</name>
<dbReference type="RefSeq" id="WP_368781012.1">
    <property type="nucleotide sequence ID" value="NZ_CP162941.1"/>
</dbReference>